<dbReference type="RefSeq" id="WP_330433064.1">
    <property type="nucleotide sequence ID" value="NZ_JAZDUF010000003.1"/>
</dbReference>
<dbReference type="InterPro" id="IPR011990">
    <property type="entry name" value="TPR-like_helical_dom_sf"/>
</dbReference>
<dbReference type="InterPro" id="IPR019734">
    <property type="entry name" value="TPR_rpt"/>
</dbReference>
<dbReference type="Pfam" id="PF13424">
    <property type="entry name" value="TPR_12"/>
    <property type="match status" value="4"/>
</dbReference>
<dbReference type="EMBL" id="JAZDUF010000003">
    <property type="protein sequence ID" value="MEE3851356.1"/>
    <property type="molecule type" value="Genomic_DNA"/>
</dbReference>
<proteinExistence type="predicted"/>
<sequence>MTRTAYELALRAGPDSIILTPRSPAGLRRLLVDLDILSRLGRTTPVVLWLDRIDEFGKGDINSNLLKQCLKHAPGSRIIATIPSGAAYQAWTADNPEVAAEFRSPISLRRLPSIVEVRRAQSEHPEIDFSEGIAAAFVSLTKLLNRLASGFHQCPHEPDRGACDLATELVEVAIQWVGTGTTRPLPLARFSELSIRVGASPPDPAHLALVLEWATADILEGGSLLNVADERDGVLPDPRLAASLLADELHGPNASVWLAAIEEASNDSDAIGRISFTAHVSGQVKHRDAAWSHIDTLGEPGVVWLRRCIDYGSESNSRGGSLGALILLLDLQEAEFGPNHTEVAKTADKLGLVVLSTGDTQRARKLFERALRILQTDRVQNHAAITQTLNNIGSSHSAEGNFGTALGFHERALENCEDYLDMDHHGITESLTFVGNNLRALGKYREAVDMHRRALSINRQEHGPDHVFVGANLNNLGLALSGLDDIHAARVHFEGSLSIMERNFGRTHVEAAKVRDNLANIWHHLGDYIKAQDLHMQALHAFERDYGPDHIEVARALNNLGNALLAGRKYPEARKVFLRSSAAYRLNYGQDHVEVAKVSCNVAVSFLSEGNGREALVILEKSLPIIERYYGTSHVEVGFCLSNVAQARYAMGHRERARSVAFRALQVFRVHDYGNGVDSVREMLKRWDPEAIAGIVEDALGVNSVTPEDPGTKV</sequence>
<dbReference type="PANTHER" id="PTHR45641:SF19">
    <property type="entry name" value="NEPHROCYSTIN-3"/>
    <property type="match status" value="1"/>
</dbReference>
<feature type="repeat" description="TPR" evidence="3">
    <location>
        <begin position="344"/>
        <end position="377"/>
    </location>
</feature>
<reference evidence="4 5" key="1">
    <citation type="submission" date="2024-01" db="EMBL/GenBank/DDBJ databases">
        <title>Draft genome sequence of Gordonia sp. LSe1-13.</title>
        <authorList>
            <person name="Suphannarot A."/>
            <person name="Mingma R."/>
        </authorList>
    </citation>
    <scope>NUCLEOTIDE SEQUENCE [LARGE SCALE GENOMIC DNA]</scope>
    <source>
        <strain evidence="4 5">LSe1-13</strain>
    </source>
</reference>
<evidence type="ECO:0000313" key="5">
    <source>
        <dbReference type="Proteomes" id="UP001347146"/>
    </source>
</evidence>
<organism evidence="4 5">
    <name type="scientific">Gordonia sesuvii</name>
    <dbReference type="NCBI Taxonomy" id="3116777"/>
    <lineage>
        <taxon>Bacteria</taxon>
        <taxon>Bacillati</taxon>
        <taxon>Actinomycetota</taxon>
        <taxon>Actinomycetes</taxon>
        <taxon>Mycobacteriales</taxon>
        <taxon>Gordoniaceae</taxon>
        <taxon>Gordonia</taxon>
    </lineage>
</organism>
<dbReference type="PANTHER" id="PTHR45641">
    <property type="entry name" value="TETRATRICOPEPTIDE REPEAT PROTEIN (AFU_ORTHOLOGUE AFUA_6G03870)"/>
    <property type="match status" value="1"/>
</dbReference>
<evidence type="ECO:0000256" key="3">
    <source>
        <dbReference type="PROSITE-ProRule" id="PRU00339"/>
    </source>
</evidence>
<gene>
    <name evidence="4" type="ORF">VZC37_13505</name>
</gene>
<feature type="repeat" description="TPR" evidence="3">
    <location>
        <begin position="428"/>
        <end position="461"/>
    </location>
</feature>
<accession>A0ABU7MFF7</accession>
<dbReference type="PROSITE" id="PS50005">
    <property type="entry name" value="TPR"/>
    <property type="match status" value="2"/>
</dbReference>
<keyword evidence="2 3" id="KW-0802">TPR repeat</keyword>
<evidence type="ECO:0000256" key="2">
    <source>
        <dbReference type="ARBA" id="ARBA00022803"/>
    </source>
</evidence>
<evidence type="ECO:0000313" key="4">
    <source>
        <dbReference type="EMBL" id="MEE3851356.1"/>
    </source>
</evidence>
<dbReference type="SUPFAM" id="SSF48452">
    <property type="entry name" value="TPR-like"/>
    <property type="match status" value="2"/>
</dbReference>
<keyword evidence="5" id="KW-1185">Reference proteome</keyword>
<dbReference type="Pfam" id="PF13374">
    <property type="entry name" value="TPR_10"/>
    <property type="match status" value="1"/>
</dbReference>
<protein>
    <submittedName>
        <fullName evidence="4">Tetratricopeptide repeat protein</fullName>
    </submittedName>
</protein>
<comment type="caution">
    <text evidence="4">The sequence shown here is derived from an EMBL/GenBank/DDBJ whole genome shotgun (WGS) entry which is preliminary data.</text>
</comment>
<name>A0ABU7MFF7_9ACTN</name>
<evidence type="ECO:0000256" key="1">
    <source>
        <dbReference type="ARBA" id="ARBA00022737"/>
    </source>
</evidence>
<dbReference type="Proteomes" id="UP001347146">
    <property type="component" value="Unassembled WGS sequence"/>
</dbReference>
<keyword evidence="1" id="KW-0677">Repeat</keyword>
<dbReference type="SMART" id="SM00028">
    <property type="entry name" value="TPR"/>
    <property type="match status" value="8"/>
</dbReference>
<dbReference type="Gene3D" id="1.25.40.10">
    <property type="entry name" value="Tetratricopeptide repeat domain"/>
    <property type="match status" value="3"/>
</dbReference>